<keyword evidence="3" id="KW-1185">Reference proteome</keyword>
<proteinExistence type="predicted"/>
<sequence>MADQVDSGSGAQSEAAVPVPPVVAPTPAAGIEALIAQQTAMYNLYNDKTYNALSKRINSSMRYEQLVLAPALSYMHDMIAYSEEMMDWLQDEKDPPNFEELGRDAPAAGVDGHRNSQVLADRRLGPRKAEATCLLRIPGAKARNEQRASGRSPSDSPRIFVKVMKVLVECLRARGSAADRREVRKLQNGNEGSDPAGSGAEKEEGPVVAHPGSGTPRAGGGPEAGSIPGEVNWVNPQWSLLDEMAHKLREAACAATVVAPYWPGQMWFQQLESLADEVAFAASEAGTSGTPASGATERCKVQVYLPIDDAWYNGTVGATGEDGLTHVAYDDGDVEDLNMSKER</sequence>
<dbReference type="CDD" id="cd20404">
    <property type="entry name" value="Tudor_Agenet_AtEML-like"/>
    <property type="match status" value="1"/>
</dbReference>
<evidence type="ECO:0000313" key="3">
    <source>
        <dbReference type="Proteomes" id="UP001190700"/>
    </source>
</evidence>
<comment type="caution">
    <text evidence="2">The sequence shown here is derived from an EMBL/GenBank/DDBJ whole genome shotgun (WGS) entry which is preliminary data.</text>
</comment>
<dbReference type="Proteomes" id="UP001190700">
    <property type="component" value="Unassembled WGS sequence"/>
</dbReference>
<feature type="region of interest" description="Disordered" evidence="1">
    <location>
        <begin position="181"/>
        <end position="229"/>
    </location>
</feature>
<accession>A0AAE0GKN8</accession>
<protein>
    <submittedName>
        <fullName evidence="2">Uncharacterized protein</fullName>
    </submittedName>
</protein>
<organism evidence="2 3">
    <name type="scientific">Cymbomonas tetramitiformis</name>
    <dbReference type="NCBI Taxonomy" id="36881"/>
    <lineage>
        <taxon>Eukaryota</taxon>
        <taxon>Viridiplantae</taxon>
        <taxon>Chlorophyta</taxon>
        <taxon>Pyramimonadophyceae</taxon>
        <taxon>Pyramimonadales</taxon>
        <taxon>Pyramimonadaceae</taxon>
        <taxon>Cymbomonas</taxon>
    </lineage>
</organism>
<dbReference type="Gene3D" id="2.30.30.140">
    <property type="match status" value="1"/>
</dbReference>
<dbReference type="AlphaFoldDB" id="A0AAE0GKN8"/>
<evidence type="ECO:0000256" key="1">
    <source>
        <dbReference type="SAM" id="MobiDB-lite"/>
    </source>
</evidence>
<feature type="region of interest" description="Disordered" evidence="1">
    <location>
        <begin position="1"/>
        <end position="20"/>
    </location>
</feature>
<dbReference type="EMBL" id="LGRX02005104">
    <property type="protein sequence ID" value="KAK3279156.1"/>
    <property type="molecule type" value="Genomic_DNA"/>
</dbReference>
<feature type="compositionally biased region" description="Polar residues" evidence="1">
    <location>
        <begin position="1"/>
        <end position="12"/>
    </location>
</feature>
<gene>
    <name evidence="2" type="ORF">CYMTET_12947</name>
</gene>
<evidence type="ECO:0000313" key="2">
    <source>
        <dbReference type="EMBL" id="KAK3279156.1"/>
    </source>
</evidence>
<name>A0AAE0GKN8_9CHLO</name>
<reference evidence="2 3" key="1">
    <citation type="journal article" date="2015" name="Genome Biol. Evol.">
        <title>Comparative Genomics of a Bacterivorous Green Alga Reveals Evolutionary Causalities and Consequences of Phago-Mixotrophic Mode of Nutrition.</title>
        <authorList>
            <person name="Burns J.A."/>
            <person name="Paasch A."/>
            <person name="Narechania A."/>
            <person name="Kim E."/>
        </authorList>
    </citation>
    <scope>NUCLEOTIDE SEQUENCE [LARGE SCALE GENOMIC DNA]</scope>
    <source>
        <strain evidence="2 3">PLY_AMNH</strain>
    </source>
</reference>